<evidence type="ECO:0000256" key="1">
    <source>
        <dbReference type="ARBA" id="ARBA00004196"/>
    </source>
</evidence>
<dbReference type="InterPro" id="IPR029046">
    <property type="entry name" value="LolA/LolB/LppX"/>
</dbReference>
<proteinExistence type="inferred from homology"/>
<dbReference type="SUPFAM" id="SSF89392">
    <property type="entry name" value="Prokaryotic lipoproteins and lipoprotein localization factors"/>
    <property type="match status" value="1"/>
</dbReference>
<dbReference type="Gene3D" id="2.50.20.20">
    <property type="match status" value="1"/>
</dbReference>
<dbReference type="AlphaFoldDB" id="D6YA75"/>
<dbReference type="Proteomes" id="UP000006640">
    <property type="component" value="Chromosome"/>
</dbReference>
<feature type="signal peptide" evidence="4">
    <location>
        <begin position="1"/>
        <end position="23"/>
    </location>
</feature>
<dbReference type="GO" id="GO:0030313">
    <property type="term" value="C:cell envelope"/>
    <property type="evidence" value="ECO:0007669"/>
    <property type="project" value="UniProtKB-SubCell"/>
</dbReference>
<organism evidence="5 6">
    <name type="scientific">Thermobispora bispora (strain ATCC 19993 / DSM 43833 / CBS 139.67 / JCM 10125 / KCTC 9307 / NBRC 14880 / R51)</name>
    <dbReference type="NCBI Taxonomy" id="469371"/>
    <lineage>
        <taxon>Bacteria</taxon>
        <taxon>Bacillati</taxon>
        <taxon>Actinomycetota</taxon>
        <taxon>Actinomycetes</taxon>
        <taxon>Streptosporangiales</taxon>
        <taxon>Streptosporangiaceae</taxon>
        <taxon>Thermobispora</taxon>
    </lineage>
</organism>
<evidence type="ECO:0000256" key="2">
    <source>
        <dbReference type="ARBA" id="ARBA00009194"/>
    </source>
</evidence>
<comment type="similarity">
    <text evidence="2">Belongs to the LppX/LprAFG lipoprotein family.</text>
</comment>
<dbReference type="CDD" id="cd16334">
    <property type="entry name" value="LppX-like"/>
    <property type="match status" value="1"/>
</dbReference>
<feature type="chain" id="PRO_5038891893" description="LppX_LprAFG lipoprotein" evidence="4">
    <location>
        <begin position="24"/>
        <end position="218"/>
    </location>
</feature>
<dbReference type="OrthoDB" id="4763237at2"/>
<dbReference type="RefSeq" id="WP_013131751.1">
    <property type="nucleotide sequence ID" value="NC_014165.1"/>
</dbReference>
<evidence type="ECO:0000313" key="5">
    <source>
        <dbReference type="EMBL" id="ADG88218.1"/>
    </source>
</evidence>
<evidence type="ECO:0000313" key="6">
    <source>
        <dbReference type="Proteomes" id="UP000006640"/>
    </source>
</evidence>
<evidence type="ECO:0000256" key="3">
    <source>
        <dbReference type="ARBA" id="ARBA00022475"/>
    </source>
</evidence>
<comment type="subcellular location">
    <subcellularLocation>
        <location evidence="1">Cell envelope</location>
    </subcellularLocation>
</comment>
<dbReference type="KEGG" id="tbi:Tbis_1501"/>
<dbReference type="HOGENOM" id="CLU_074100_2_0_11"/>
<dbReference type="Pfam" id="PF07161">
    <property type="entry name" value="LppX_LprAFG"/>
    <property type="match status" value="1"/>
</dbReference>
<dbReference type="PROSITE" id="PS51257">
    <property type="entry name" value="PROKAR_LIPOPROTEIN"/>
    <property type="match status" value="1"/>
</dbReference>
<accession>D6YA75</accession>
<dbReference type="EMBL" id="CP001874">
    <property type="protein sequence ID" value="ADG88218.1"/>
    <property type="molecule type" value="Genomic_DNA"/>
</dbReference>
<dbReference type="STRING" id="469371.Tbis_1501"/>
<keyword evidence="3" id="KW-0472">Membrane</keyword>
<reference evidence="5 6" key="1">
    <citation type="submission" date="2010-01" db="EMBL/GenBank/DDBJ databases">
        <title>The complete genome of Thermobispora bispora DSM 43833.</title>
        <authorList>
            <consortium name="US DOE Joint Genome Institute (JGI-PGF)"/>
            <person name="Lucas S."/>
            <person name="Copeland A."/>
            <person name="Lapidus A."/>
            <person name="Glavina del Rio T."/>
            <person name="Dalin E."/>
            <person name="Tice H."/>
            <person name="Bruce D."/>
            <person name="Goodwin L."/>
            <person name="Pitluck S."/>
            <person name="Kyrpides N."/>
            <person name="Mavromatis K."/>
            <person name="Ivanova N."/>
            <person name="Mikhailova N."/>
            <person name="Chertkov O."/>
            <person name="Brettin T."/>
            <person name="Detter J.C."/>
            <person name="Han C."/>
            <person name="Larimer F."/>
            <person name="Land M."/>
            <person name="Hauser L."/>
            <person name="Markowitz V."/>
            <person name="Cheng J.-F."/>
            <person name="Hugenholtz P."/>
            <person name="Woyke T."/>
            <person name="Wu D."/>
            <person name="Jando M."/>
            <person name="Schneider S."/>
            <person name="Klenk H.-P."/>
            <person name="Eisen J.A."/>
        </authorList>
    </citation>
    <scope>NUCLEOTIDE SEQUENCE [LARGE SCALE GENOMIC DNA]</scope>
    <source>
        <strain evidence="6">ATCC 19993 / DSM 43833 / CBS 139.67 / JCM 10125 / KCTC 9307 / NBRC 14880 / R51</strain>
    </source>
</reference>
<keyword evidence="3" id="KW-1003">Cell membrane</keyword>
<gene>
    <name evidence="5" type="ordered locus">Tbis_1501</name>
</gene>
<protein>
    <recommendedName>
        <fullName evidence="7">LppX_LprAFG lipoprotein</fullName>
    </recommendedName>
</protein>
<dbReference type="InterPro" id="IPR009830">
    <property type="entry name" value="LppX/LprAFG"/>
</dbReference>
<dbReference type="eggNOG" id="ENOG50338Y0">
    <property type="taxonomic scope" value="Bacteria"/>
</dbReference>
<evidence type="ECO:0008006" key="7">
    <source>
        <dbReference type="Google" id="ProtNLM"/>
    </source>
</evidence>
<sequence length="218" mass="23021">MRSLFGLVLAALFLLTGCTATTADDGPALPDGPDLLRKSAEAMAAVRSVAFTLETKDRPAVQVKNVDAVLTREGDAKGTLQLELAGLQEFEFVLVGDTVHFKGPTGGFQTMPRSQLTAIYDPSQVLTGVGELLTAAQEVRTEAAEKAGGADAYRVAATLSQSMLAKLIPGIAQGVNATLWIDRESSRLLKMELPLSGGMVTVTMRDYDAPVTIEPPTS</sequence>
<keyword evidence="6" id="KW-1185">Reference proteome</keyword>
<evidence type="ECO:0000256" key="4">
    <source>
        <dbReference type="SAM" id="SignalP"/>
    </source>
</evidence>
<keyword evidence="4" id="KW-0732">Signal</keyword>
<name>D6YA75_THEBD</name>